<dbReference type="Proteomes" id="UP000004561">
    <property type="component" value="Unassembled WGS sequence"/>
</dbReference>
<name>J0PQP5_HELPX</name>
<dbReference type="PATRIC" id="fig|992075.3.peg.1611"/>
<dbReference type="SUPFAM" id="SSF52540">
    <property type="entry name" value="P-loop containing nucleoside triphosphate hydrolases"/>
    <property type="match status" value="2"/>
</dbReference>
<organism evidence="3 4">
    <name type="scientific">Helicobacter pylori Hp P-4</name>
    <dbReference type="NCBI Taxonomy" id="992075"/>
    <lineage>
        <taxon>Bacteria</taxon>
        <taxon>Pseudomonadati</taxon>
        <taxon>Campylobacterota</taxon>
        <taxon>Epsilonproteobacteria</taxon>
        <taxon>Campylobacterales</taxon>
        <taxon>Helicobacteraceae</taxon>
        <taxon>Helicobacter</taxon>
    </lineage>
</organism>
<evidence type="ECO:0000313" key="3">
    <source>
        <dbReference type="EMBL" id="EJC00966.1"/>
    </source>
</evidence>
<dbReference type="Pfam" id="PF04851">
    <property type="entry name" value="ResIII"/>
    <property type="match status" value="1"/>
</dbReference>
<dbReference type="GO" id="GO:0016787">
    <property type="term" value="F:hydrolase activity"/>
    <property type="evidence" value="ECO:0007669"/>
    <property type="project" value="InterPro"/>
</dbReference>
<sequence>MAKKKQEVRNNEIFVAQKLAEEELNANEINDPLEMLDFKSFDNNKELLDYQQQALINAFRVLVAYFRDFKESKKEFYAFYQKHYSFANCDFAKKKLNHLLKSYFKVENGCVRFENFINRLAFYMATGSGKTIVIIKLVELLSVAMGMGLIPKKNIMFFSTNEHLIKQFEKEIEKYNRNKDYSKQIDFKNLKSVKNKDFYHSPKDFFQKIALFYYRADLMSDEESKENLLNYKDCWDNGENYVILDEAHKGNKTESKRQAIFSLLSLRGFLFNFSATFTEESDLITAVYNLSVGEWVKLGYGKESVLLKKNNLSAFKELKDLNDREKEIVLLKALLLLGMQKRYQTEGYFYDPLMLVFTHSVNVENSDAEIFFKTLARVIENDDESDFLKAKNDLLEELKELEFLFSDGKDKEKEYKIEVFKESLNDMDFKGLKEAVFYASNGHIEVIINPKNNQEIAFKLNTSDKVFCLIKIGDITEWIREKLKSVKVVSKNLSFKEESYFSQIDKSSINILVGSRAFDTGWDSTRPSVILFLNIGLDDDAKKLVKQSFGRGVRIESVKNQRQRLAYLDIDEAIKDRLKPNAAMLETLFVIPTNHASLEAILKFQKESENKGENRGSWREIKLEKTPIKHALFVPCYRKEQTNALKISPSASFKMSEKNFKDLKEYFHLMSEKHFILKHEIYDPKDYALLKEMIQTAHFKKVSTWHYKDLDYMISEIKGKLYPNQKVPKDEFDALDALDSEKIVHFKRIKVRADKKEKLIQTIQEVKEYAPLDKETLRTKIAQGEIDPYDTEKHKQDKTFKVGDAELLKLKEHYYTPLIKAKNCGWLKHVVKVKSESDFLEELLKITETLQENYDFWAFSKIDEHLDNLFIPYIDNGATERKFLPDFIFWLQKGDTQIICFIDPKGSKHTDYEHKADAYKLFKGKVFTPKDNPHFKIKVVLKFYGDKDGVGERYRDLWIEKGKLEYFFLDLKDQPDFIERG</sequence>
<gene>
    <name evidence="3" type="ORF">HPHPP4_1666</name>
</gene>
<dbReference type="InterPro" id="IPR027417">
    <property type="entry name" value="P-loop_NTPase"/>
</dbReference>
<dbReference type="GO" id="GO:0005524">
    <property type="term" value="F:ATP binding"/>
    <property type="evidence" value="ECO:0007669"/>
    <property type="project" value="InterPro"/>
</dbReference>
<keyword evidence="1" id="KW-0175">Coiled coil</keyword>
<feature type="domain" description="Helicase/UvrB N-terminal" evidence="2">
    <location>
        <begin position="115"/>
        <end position="278"/>
    </location>
</feature>
<evidence type="ECO:0000313" key="4">
    <source>
        <dbReference type="Proteomes" id="UP000004561"/>
    </source>
</evidence>
<dbReference type="GO" id="GO:0003677">
    <property type="term" value="F:DNA binding"/>
    <property type="evidence" value="ECO:0007669"/>
    <property type="project" value="InterPro"/>
</dbReference>
<accession>J0PQP5</accession>
<comment type="caution">
    <text evidence="3">The sequence shown here is derived from an EMBL/GenBank/DDBJ whole genome shotgun (WGS) entry which is preliminary data.</text>
</comment>
<protein>
    <submittedName>
        <fullName evidence="3">Type III restriction enzyme, res subunit</fullName>
    </submittedName>
</protein>
<evidence type="ECO:0000259" key="2">
    <source>
        <dbReference type="Pfam" id="PF04851"/>
    </source>
</evidence>
<dbReference type="Gene3D" id="3.40.50.300">
    <property type="entry name" value="P-loop containing nucleotide triphosphate hydrolases"/>
    <property type="match status" value="1"/>
</dbReference>
<dbReference type="EMBL" id="AKPL01000005">
    <property type="protein sequence ID" value="EJC00966.1"/>
    <property type="molecule type" value="Genomic_DNA"/>
</dbReference>
<feature type="coiled-coil region" evidence="1">
    <location>
        <begin position="158"/>
        <end position="185"/>
    </location>
</feature>
<proteinExistence type="predicted"/>
<evidence type="ECO:0000256" key="1">
    <source>
        <dbReference type="SAM" id="Coils"/>
    </source>
</evidence>
<dbReference type="RefSeq" id="WP_001085144.1">
    <property type="nucleotide sequence ID" value="NZ_AKPL01000005.1"/>
</dbReference>
<reference evidence="3 4" key="1">
    <citation type="journal article" date="2013" name="Pathog. Dis.">
        <title>Genome sequences of 65 Helicobacter pylori strains isolated from asymptomatic individuals and patients with gastric cancer, peptic ulcer disease, or gastritis.</title>
        <authorList>
            <person name="Blanchard T.G."/>
            <person name="Czinn S.J."/>
            <person name="Correa P."/>
            <person name="Nakazawa T."/>
            <person name="Keelan M."/>
            <person name="Morningstar L."/>
            <person name="Santana-Cruz I."/>
            <person name="Maroo A."/>
            <person name="McCracken C."/>
            <person name="Shefchek K."/>
            <person name="Daugherty S."/>
            <person name="Song Y."/>
            <person name="Fraser C.M."/>
            <person name="Fricke W.F."/>
        </authorList>
    </citation>
    <scope>NUCLEOTIDE SEQUENCE [LARGE SCALE GENOMIC DNA]</scope>
    <source>
        <strain evidence="3 4">Hp P-4</strain>
    </source>
</reference>
<dbReference type="InterPro" id="IPR006935">
    <property type="entry name" value="Helicase/UvrB_N"/>
</dbReference>
<dbReference type="AlphaFoldDB" id="J0PQP5"/>